<sequence>MRRGRVLGALLPLLLLATGCGIRSTDVVEVGDPATVEVAPGAQQGTVLYFISSSSPGGLLPVVRQVDDPSATSSSGTGDDGRSRGKQLALLFMGPSRAERKGGLRSELPMSSDQVSVTTGQEGIRVRLASGVNQLSELARQQLICTVAYERGQGTTVTVLGTDGSIGPARCSV</sequence>
<feature type="signal peptide" evidence="2">
    <location>
        <begin position="1"/>
        <end position="22"/>
    </location>
</feature>
<comment type="caution">
    <text evidence="3">The sequence shown here is derived from an EMBL/GenBank/DDBJ whole genome shotgun (WGS) entry which is preliminary data.</text>
</comment>
<dbReference type="Proteomes" id="UP001550044">
    <property type="component" value="Unassembled WGS sequence"/>
</dbReference>
<keyword evidence="4" id="KW-1185">Reference proteome</keyword>
<evidence type="ECO:0000256" key="1">
    <source>
        <dbReference type="SAM" id="MobiDB-lite"/>
    </source>
</evidence>
<evidence type="ECO:0000313" key="4">
    <source>
        <dbReference type="Proteomes" id="UP001550044"/>
    </source>
</evidence>
<proteinExistence type="predicted"/>
<organism evidence="3 4">
    <name type="scientific">Streptomyces sp. 900116325</name>
    <dbReference type="NCBI Taxonomy" id="3154295"/>
    <lineage>
        <taxon>Bacteria</taxon>
        <taxon>Bacillati</taxon>
        <taxon>Actinomycetota</taxon>
        <taxon>Actinomycetes</taxon>
        <taxon>Kitasatosporales</taxon>
        <taxon>Streptomycetaceae</taxon>
        <taxon>Streptomyces</taxon>
    </lineage>
</organism>
<reference evidence="3 4" key="1">
    <citation type="submission" date="2024-06" db="EMBL/GenBank/DDBJ databases">
        <title>The Natural Products Discovery Center: Release of the First 8490 Sequenced Strains for Exploring Actinobacteria Biosynthetic Diversity.</title>
        <authorList>
            <person name="Kalkreuter E."/>
            <person name="Kautsar S.A."/>
            <person name="Yang D."/>
            <person name="Bader C.D."/>
            <person name="Teijaro C.N."/>
            <person name="Fluegel L."/>
            <person name="Davis C.M."/>
            <person name="Simpson J.R."/>
            <person name="Lauterbach L."/>
            <person name="Steele A.D."/>
            <person name="Gui C."/>
            <person name="Meng S."/>
            <person name="Li G."/>
            <person name="Viehrig K."/>
            <person name="Ye F."/>
            <person name="Su P."/>
            <person name="Kiefer A.F."/>
            <person name="Nichols A."/>
            <person name="Cepeda A.J."/>
            <person name="Yan W."/>
            <person name="Fan B."/>
            <person name="Jiang Y."/>
            <person name="Adhikari A."/>
            <person name="Zheng C.-J."/>
            <person name="Schuster L."/>
            <person name="Cowan T.M."/>
            <person name="Smanski M.J."/>
            <person name="Chevrette M.G."/>
            <person name="De Carvalho L.P.S."/>
            <person name="Shen B."/>
        </authorList>
    </citation>
    <scope>NUCLEOTIDE SEQUENCE [LARGE SCALE GENOMIC DNA]</scope>
    <source>
        <strain evidence="3 4">NPDC005137</strain>
    </source>
</reference>
<dbReference type="EMBL" id="JBEXIP010000002">
    <property type="protein sequence ID" value="MET8432032.1"/>
    <property type="molecule type" value="Genomic_DNA"/>
</dbReference>
<gene>
    <name evidence="3" type="ORF">ABZV61_04350</name>
</gene>
<dbReference type="RefSeq" id="WP_356708553.1">
    <property type="nucleotide sequence ID" value="NZ_JBEXIP010000002.1"/>
</dbReference>
<accession>A0ABV2U2H1</accession>
<feature type="region of interest" description="Disordered" evidence="1">
    <location>
        <begin position="66"/>
        <end position="85"/>
    </location>
</feature>
<name>A0ABV2U2H1_9ACTN</name>
<protein>
    <recommendedName>
        <fullName evidence="5">GerMN domain-containing protein</fullName>
    </recommendedName>
</protein>
<evidence type="ECO:0008006" key="5">
    <source>
        <dbReference type="Google" id="ProtNLM"/>
    </source>
</evidence>
<evidence type="ECO:0000313" key="3">
    <source>
        <dbReference type="EMBL" id="MET8432032.1"/>
    </source>
</evidence>
<feature type="chain" id="PRO_5047418856" description="GerMN domain-containing protein" evidence="2">
    <location>
        <begin position="23"/>
        <end position="173"/>
    </location>
</feature>
<keyword evidence="2" id="KW-0732">Signal</keyword>
<evidence type="ECO:0000256" key="2">
    <source>
        <dbReference type="SAM" id="SignalP"/>
    </source>
</evidence>
<dbReference type="PROSITE" id="PS51257">
    <property type="entry name" value="PROKAR_LIPOPROTEIN"/>
    <property type="match status" value="1"/>
</dbReference>